<evidence type="ECO:0000313" key="15">
    <source>
        <dbReference type="Proteomes" id="UP000085678"/>
    </source>
</evidence>
<dbReference type="FunFam" id="4.10.1000.10:FF:000002">
    <property type="entry name" value="Zinc finger protein 36, C3H1 type-like 1"/>
    <property type="match status" value="1"/>
</dbReference>
<evidence type="ECO:0000256" key="1">
    <source>
        <dbReference type="ARBA" id="ARBA00004123"/>
    </source>
</evidence>
<accession>A0A1S3HJJ7</accession>
<dbReference type="Pfam" id="PF00642">
    <property type="entry name" value="zf-CCCH"/>
    <property type="match status" value="2"/>
</dbReference>
<dbReference type="Pfam" id="PF04553">
    <property type="entry name" value="Tis11B_N"/>
    <property type="match status" value="1"/>
</dbReference>
<dbReference type="GO" id="GO:0005737">
    <property type="term" value="C:cytoplasm"/>
    <property type="evidence" value="ECO:0007669"/>
    <property type="project" value="UniProtKB-SubCell"/>
</dbReference>
<dbReference type="PANTHER" id="PTHR12547">
    <property type="entry name" value="CCCH ZINC FINGER/TIS11-RELATED"/>
    <property type="match status" value="1"/>
</dbReference>
<protein>
    <submittedName>
        <fullName evidence="16">mRNA decay activator protein ZFP36L1</fullName>
    </submittedName>
</protein>
<dbReference type="RefSeq" id="XP_013386293.1">
    <property type="nucleotide sequence ID" value="XM_013530839.1"/>
</dbReference>
<dbReference type="InterPro" id="IPR036855">
    <property type="entry name" value="Znf_CCCH_sf"/>
</dbReference>
<reference evidence="16" key="1">
    <citation type="submission" date="2025-08" db="UniProtKB">
        <authorList>
            <consortium name="RefSeq"/>
        </authorList>
    </citation>
    <scope>IDENTIFICATION</scope>
    <source>
        <tissue evidence="16">Gonads</tissue>
    </source>
</reference>
<feature type="region of interest" description="Disordered" evidence="13">
    <location>
        <begin position="27"/>
        <end position="64"/>
    </location>
</feature>
<feature type="region of interest" description="Disordered" evidence="13">
    <location>
        <begin position="80"/>
        <end position="112"/>
    </location>
</feature>
<evidence type="ECO:0000256" key="13">
    <source>
        <dbReference type="SAM" id="MobiDB-lite"/>
    </source>
</evidence>
<dbReference type="InterPro" id="IPR007635">
    <property type="entry name" value="Tis11B_N"/>
</dbReference>
<dbReference type="SUPFAM" id="SSF90229">
    <property type="entry name" value="CCCH zinc finger"/>
    <property type="match status" value="2"/>
</dbReference>
<keyword evidence="10" id="KW-0539">Nucleus</keyword>
<comment type="subcellular location">
    <subcellularLocation>
        <location evidence="2">Cytoplasm</location>
    </subcellularLocation>
    <subcellularLocation>
        <location evidence="1">Nucleus</location>
    </subcellularLocation>
</comment>
<feature type="compositionally biased region" description="Basic and acidic residues" evidence="13">
    <location>
        <begin position="80"/>
        <end position="90"/>
    </location>
</feature>
<feature type="domain" description="C3H1-type" evidence="14">
    <location>
        <begin position="113"/>
        <end position="141"/>
    </location>
</feature>
<dbReference type="PROSITE" id="PS50103">
    <property type="entry name" value="ZF_C3H1"/>
    <property type="match status" value="2"/>
</dbReference>
<keyword evidence="3" id="KW-0217">Developmental protein</keyword>
<keyword evidence="6" id="KW-0677">Repeat</keyword>
<dbReference type="GO" id="GO:0005634">
    <property type="term" value="C:nucleus"/>
    <property type="evidence" value="ECO:0007669"/>
    <property type="project" value="UniProtKB-SubCell"/>
</dbReference>
<keyword evidence="4" id="KW-0963">Cytoplasm</keyword>
<keyword evidence="15" id="KW-1185">Reference proteome</keyword>
<dbReference type="InterPro" id="IPR000571">
    <property type="entry name" value="Znf_CCCH"/>
</dbReference>
<evidence type="ECO:0000256" key="6">
    <source>
        <dbReference type="ARBA" id="ARBA00022737"/>
    </source>
</evidence>
<dbReference type="Proteomes" id="UP000085678">
    <property type="component" value="Unplaced"/>
</dbReference>
<dbReference type="PANTHER" id="PTHR12547:SF18">
    <property type="entry name" value="PROTEIN TIS11"/>
    <property type="match status" value="1"/>
</dbReference>
<dbReference type="InParanoid" id="A0A1S3HJJ7"/>
<feature type="zinc finger region" description="C3H1-type" evidence="12">
    <location>
        <begin position="151"/>
        <end position="179"/>
    </location>
</feature>
<dbReference type="AlphaFoldDB" id="A0A1S3HJJ7"/>
<evidence type="ECO:0000256" key="10">
    <source>
        <dbReference type="ARBA" id="ARBA00023242"/>
    </source>
</evidence>
<proteinExistence type="predicted"/>
<evidence type="ECO:0000256" key="2">
    <source>
        <dbReference type="ARBA" id="ARBA00004496"/>
    </source>
</evidence>
<gene>
    <name evidence="16" type="primary">LOC106155828</name>
</gene>
<evidence type="ECO:0000256" key="4">
    <source>
        <dbReference type="ARBA" id="ARBA00022490"/>
    </source>
</evidence>
<dbReference type="InterPro" id="IPR045877">
    <property type="entry name" value="ZFP36-like"/>
</dbReference>
<dbReference type="GO" id="GO:0003729">
    <property type="term" value="F:mRNA binding"/>
    <property type="evidence" value="ECO:0007669"/>
    <property type="project" value="InterPro"/>
</dbReference>
<feature type="domain" description="C3H1-type" evidence="14">
    <location>
        <begin position="151"/>
        <end position="179"/>
    </location>
</feature>
<dbReference type="KEGG" id="lak:106155828"/>
<keyword evidence="8 12" id="KW-0862">Zinc</keyword>
<organism evidence="15 16">
    <name type="scientific">Lingula anatina</name>
    <name type="common">Brachiopod</name>
    <name type="synonym">Lingula unguis</name>
    <dbReference type="NCBI Taxonomy" id="7574"/>
    <lineage>
        <taxon>Eukaryota</taxon>
        <taxon>Metazoa</taxon>
        <taxon>Spiralia</taxon>
        <taxon>Lophotrochozoa</taxon>
        <taxon>Brachiopoda</taxon>
        <taxon>Linguliformea</taxon>
        <taxon>Lingulata</taxon>
        <taxon>Lingulida</taxon>
        <taxon>Linguloidea</taxon>
        <taxon>Lingulidae</taxon>
        <taxon>Lingula</taxon>
    </lineage>
</organism>
<sequence length="364" mass="40386">MSTALVSAFYDVGDIIYQNRKNSLSKGMDRKAVGTPIPRRHSSTSTSGITPGSPPNSPTSSMISFQNESSLFGRELTKKSLDRSVSEPGDRSNNNQNNQRNGNHQQQNINSSRYKTELCRPYEESGHCKYGDKCQFAHGAHELRTLNRHPKYKTELCRTFHTIGFCPYGPRCHFIHNDDERKMNQINNGKQQHMQHQQLQNLQNQLQQQQQQAAFQPMRPRALSFNVTMSLGSTADSPPSSVSDSPSLSPIFFGDDISSLPETPFCNNITASKFNFNFGSQELPPSPANPASYTFNPHALAAALSNQHNNNDSVFVEEVFGAPPPSPPDSLVGEEQTCGSPLDVSRGLRLPIFSRLSLSDDPEL</sequence>
<dbReference type="GO" id="GO:1990904">
    <property type="term" value="C:ribonucleoprotein complex"/>
    <property type="evidence" value="ECO:0007669"/>
    <property type="project" value="UniProtKB-KW"/>
</dbReference>
<evidence type="ECO:0000256" key="3">
    <source>
        <dbReference type="ARBA" id="ARBA00022473"/>
    </source>
</evidence>
<evidence type="ECO:0000256" key="9">
    <source>
        <dbReference type="ARBA" id="ARBA00022884"/>
    </source>
</evidence>
<feature type="compositionally biased region" description="Low complexity" evidence="13">
    <location>
        <begin position="93"/>
        <end position="110"/>
    </location>
</feature>
<evidence type="ECO:0000256" key="5">
    <source>
        <dbReference type="ARBA" id="ARBA00022723"/>
    </source>
</evidence>
<dbReference type="Gene3D" id="4.10.1000.10">
    <property type="entry name" value="Zinc finger, CCCH-type"/>
    <property type="match status" value="2"/>
</dbReference>
<dbReference type="SMART" id="SM00356">
    <property type="entry name" value="ZnF_C3H1"/>
    <property type="match status" value="2"/>
</dbReference>
<feature type="region of interest" description="Disordered" evidence="13">
    <location>
        <begin position="321"/>
        <end position="343"/>
    </location>
</feature>
<dbReference type="FunFam" id="4.10.1000.10:FF:000001">
    <property type="entry name" value="zinc finger CCCH domain-containing protein 15-like"/>
    <property type="match status" value="1"/>
</dbReference>
<dbReference type="OrthoDB" id="410307at2759"/>
<evidence type="ECO:0000256" key="7">
    <source>
        <dbReference type="ARBA" id="ARBA00022771"/>
    </source>
</evidence>
<dbReference type="STRING" id="7574.A0A1S3HJJ7"/>
<evidence type="ECO:0000313" key="16">
    <source>
        <dbReference type="RefSeq" id="XP_013386293.1"/>
    </source>
</evidence>
<keyword evidence="5 12" id="KW-0479">Metal-binding</keyword>
<keyword evidence="9" id="KW-0694">RNA-binding</keyword>
<evidence type="ECO:0000256" key="8">
    <source>
        <dbReference type="ARBA" id="ARBA00022833"/>
    </source>
</evidence>
<keyword evidence="11" id="KW-0687">Ribonucleoprotein</keyword>
<evidence type="ECO:0000256" key="12">
    <source>
        <dbReference type="PROSITE-ProRule" id="PRU00723"/>
    </source>
</evidence>
<feature type="zinc finger region" description="C3H1-type" evidence="12">
    <location>
        <begin position="113"/>
        <end position="141"/>
    </location>
</feature>
<name>A0A1S3HJJ7_LINAN</name>
<dbReference type="GeneID" id="106155828"/>
<evidence type="ECO:0000256" key="11">
    <source>
        <dbReference type="ARBA" id="ARBA00023274"/>
    </source>
</evidence>
<keyword evidence="7 12" id="KW-0863">Zinc-finger</keyword>
<evidence type="ECO:0000259" key="14">
    <source>
        <dbReference type="PROSITE" id="PS50103"/>
    </source>
</evidence>
<dbReference type="GO" id="GO:0008270">
    <property type="term" value="F:zinc ion binding"/>
    <property type="evidence" value="ECO:0007669"/>
    <property type="project" value="UniProtKB-KW"/>
</dbReference>